<dbReference type="RefSeq" id="WP_132307428.1">
    <property type="nucleotide sequence ID" value="NZ_SMAR01000001.1"/>
</dbReference>
<dbReference type="GO" id="GO:0005886">
    <property type="term" value="C:plasma membrane"/>
    <property type="evidence" value="ECO:0007669"/>
    <property type="project" value="UniProtKB-SubCell"/>
</dbReference>
<evidence type="ECO:0000256" key="8">
    <source>
        <dbReference type="RuleBase" id="RU003942"/>
    </source>
</evidence>
<evidence type="ECO:0000256" key="2">
    <source>
        <dbReference type="ARBA" id="ARBA00022448"/>
    </source>
</evidence>
<proteinExistence type="inferred from homology"/>
<comment type="subcellular location">
    <subcellularLocation>
        <location evidence="1 8">Cell membrane</location>
        <topology evidence="1 8">Multi-pass membrane protein</topology>
    </subcellularLocation>
</comment>
<dbReference type="InterPro" id="IPR037185">
    <property type="entry name" value="EmrE-like"/>
</dbReference>
<dbReference type="GO" id="GO:1990961">
    <property type="term" value="P:xenobiotic detoxification by transmembrane export across the plasma membrane"/>
    <property type="evidence" value="ECO:0007669"/>
    <property type="project" value="UniProtKB-ARBA"/>
</dbReference>
<feature type="transmembrane region" description="Helical" evidence="9">
    <location>
        <begin position="6"/>
        <end position="25"/>
    </location>
</feature>
<dbReference type="Proteomes" id="UP000295097">
    <property type="component" value="Unassembled WGS sequence"/>
</dbReference>
<keyword evidence="11" id="KW-1185">Reference proteome</keyword>
<protein>
    <submittedName>
        <fullName evidence="10">Small multidrug resistance pump</fullName>
    </submittedName>
</protein>
<evidence type="ECO:0000313" key="10">
    <source>
        <dbReference type="EMBL" id="TCT44972.1"/>
    </source>
</evidence>
<comment type="similarity">
    <text evidence="7 8">Belongs to the drug/metabolite transporter (DMT) superfamily. Small multidrug resistance (SMR) (TC 2.A.7.1) family.</text>
</comment>
<dbReference type="PANTHER" id="PTHR30561:SF1">
    <property type="entry name" value="MULTIDRUG TRANSPORTER EMRE"/>
    <property type="match status" value="1"/>
</dbReference>
<comment type="caution">
    <text evidence="10">The sequence shown here is derived from an EMBL/GenBank/DDBJ whole genome shotgun (WGS) entry which is preliminary data.</text>
</comment>
<feature type="transmembrane region" description="Helical" evidence="9">
    <location>
        <begin position="61"/>
        <end position="82"/>
    </location>
</feature>
<dbReference type="PANTHER" id="PTHR30561">
    <property type="entry name" value="SMR FAMILY PROTON-DEPENDENT DRUG EFFLUX TRANSPORTER SUGE"/>
    <property type="match status" value="1"/>
</dbReference>
<dbReference type="SUPFAM" id="SSF103481">
    <property type="entry name" value="Multidrug resistance efflux transporter EmrE"/>
    <property type="match status" value="1"/>
</dbReference>
<evidence type="ECO:0000313" key="11">
    <source>
        <dbReference type="Proteomes" id="UP000295097"/>
    </source>
</evidence>
<keyword evidence="3" id="KW-1003">Cell membrane</keyword>
<dbReference type="GO" id="GO:0015199">
    <property type="term" value="F:amino-acid betaine transmembrane transporter activity"/>
    <property type="evidence" value="ECO:0007669"/>
    <property type="project" value="TreeGrafter"/>
</dbReference>
<dbReference type="GO" id="GO:0015220">
    <property type="term" value="F:choline transmembrane transporter activity"/>
    <property type="evidence" value="ECO:0007669"/>
    <property type="project" value="TreeGrafter"/>
</dbReference>
<dbReference type="EMBL" id="SMAR01000001">
    <property type="protein sequence ID" value="TCT44972.1"/>
    <property type="molecule type" value="Genomic_DNA"/>
</dbReference>
<dbReference type="GO" id="GO:0015297">
    <property type="term" value="F:antiporter activity"/>
    <property type="evidence" value="ECO:0007669"/>
    <property type="project" value="TreeGrafter"/>
</dbReference>
<keyword evidence="5 9" id="KW-1133">Transmembrane helix</keyword>
<gene>
    <name evidence="10" type="ORF">EDC90_1001110</name>
</gene>
<dbReference type="InterPro" id="IPR045324">
    <property type="entry name" value="Small_multidrug_res"/>
</dbReference>
<evidence type="ECO:0000256" key="9">
    <source>
        <dbReference type="SAM" id="Phobius"/>
    </source>
</evidence>
<keyword evidence="6 9" id="KW-0472">Membrane</keyword>
<evidence type="ECO:0000256" key="7">
    <source>
        <dbReference type="ARBA" id="ARBA00038032"/>
    </source>
</evidence>
<evidence type="ECO:0000256" key="3">
    <source>
        <dbReference type="ARBA" id="ARBA00022475"/>
    </source>
</evidence>
<evidence type="ECO:0000256" key="5">
    <source>
        <dbReference type="ARBA" id="ARBA00022989"/>
    </source>
</evidence>
<dbReference type="InterPro" id="IPR000390">
    <property type="entry name" value="Small_drug/metabolite_transptr"/>
</dbReference>
<name>A0A4R3P5M3_9HYPH</name>
<dbReference type="GO" id="GO:0031460">
    <property type="term" value="P:glycine betaine transport"/>
    <property type="evidence" value="ECO:0007669"/>
    <property type="project" value="TreeGrafter"/>
</dbReference>
<sequence length="114" mass="11897">MNPAIAAYSALGFAIVCEVIGSTLLQKSEGFSRLLPTLGVVVFYLVAFFCLSQALKVIPLGIAYAIWAGLGIVLTAMISVFYLKQNLDLAGAIGIAMIIGGVVVMNLFSSATGH</sequence>
<feature type="transmembrane region" description="Helical" evidence="9">
    <location>
        <begin position="89"/>
        <end position="108"/>
    </location>
</feature>
<feature type="transmembrane region" description="Helical" evidence="9">
    <location>
        <begin position="37"/>
        <end position="55"/>
    </location>
</feature>
<dbReference type="AlphaFoldDB" id="A0A4R3P5M3"/>
<accession>A0A4R3P5M3</accession>
<dbReference type="Gene3D" id="1.10.3730.20">
    <property type="match status" value="1"/>
</dbReference>
<dbReference type="Pfam" id="PF00893">
    <property type="entry name" value="Multi_Drug_Res"/>
    <property type="match status" value="1"/>
</dbReference>
<organism evidence="10 11">
    <name type="scientific">Martelella mediterranea</name>
    <dbReference type="NCBI Taxonomy" id="293089"/>
    <lineage>
        <taxon>Bacteria</taxon>
        <taxon>Pseudomonadati</taxon>
        <taxon>Pseudomonadota</taxon>
        <taxon>Alphaproteobacteria</taxon>
        <taxon>Hyphomicrobiales</taxon>
        <taxon>Aurantimonadaceae</taxon>
        <taxon>Martelella</taxon>
    </lineage>
</organism>
<evidence type="ECO:0000256" key="6">
    <source>
        <dbReference type="ARBA" id="ARBA00023136"/>
    </source>
</evidence>
<evidence type="ECO:0000256" key="4">
    <source>
        <dbReference type="ARBA" id="ARBA00022692"/>
    </source>
</evidence>
<dbReference type="OrthoDB" id="9808638at2"/>
<reference evidence="10 11" key="1">
    <citation type="submission" date="2019-03" db="EMBL/GenBank/DDBJ databases">
        <title>Freshwater and sediment microbial communities from various areas in North America, analyzing microbe dynamics in response to fracking.</title>
        <authorList>
            <person name="Lamendella R."/>
        </authorList>
    </citation>
    <scope>NUCLEOTIDE SEQUENCE [LARGE SCALE GENOMIC DNA]</scope>
    <source>
        <strain evidence="10 11">175.2</strain>
    </source>
</reference>
<dbReference type="FunFam" id="1.10.3730.20:FF:000001">
    <property type="entry name" value="Quaternary ammonium compound resistance transporter SugE"/>
    <property type="match status" value="1"/>
</dbReference>
<evidence type="ECO:0000256" key="1">
    <source>
        <dbReference type="ARBA" id="ARBA00004651"/>
    </source>
</evidence>
<keyword evidence="2" id="KW-0813">Transport</keyword>
<keyword evidence="4 8" id="KW-0812">Transmembrane</keyword>